<dbReference type="EMBL" id="JAUHGG010000003">
    <property type="protein sequence ID" value="MDS1820882.1"/>
    <property type="molecule type" value="Genomic_DNA"/>
</dbReference>
<keyword evidence="2" id="KW-0378">Hydrolase</keyword>
<accession>A0AAW8PY50</accession>
<keyword evidence="1" id="KW-0540">Nuclease</keyword>
<dbReference type="GO" id="GO:0006259">
    <property type="term" value="P:DNA metabolic process"/>
    <property type="evidence" value="ECO:0007669"/>
    <property type="project" value="UniProtKB-ARBA"/>
</dbReference>
<comment type="caution">
    <text evidence="4">The sequence shown here is derived from an EMBL/GenBank/DDBJ whole genome shotgun (WGS) entry which is preliminary data.</text>
</comment>
<reference evidence="4" key="1">
    <citation type="submission" date="2023-06" db="EMBL/GenBank/DDBJ databases">
        <title>Genomic Diversity of Vibrio spp. and Metagenomic Analysis of Pathogens in Florida Gulf Coastal Waters Following Hurricane Ian.</title>
        <authorList>
            <person name="Brumfield K.D."/>
        </authorList>
    </citation>
    <scope>NUCLEOTIDE SEQUENCE</scope>
    <source>
        <strain evidence="4">WBS2B-138</strain>
    </source>
</reference>
<evidence type="ECO:0000313" key="5">
    <source>
        <dbReference type="Proteomes" id="UP001253193"/>
    </source>
</evidence>
<evidence type="ECO:0000259" key="3">
    <source>
        <dbReference type="SMART" id="SM00479"/>
    </source>
</evidence>
<dbReference type="InterPro" id="IPR013520">
    <property type="entry name" value="Ribonucl_H"/>
</dbReference>
<dbReference type="RefSeq" id="WP_311019663.1">
    <property type="nucleotide sequence ID" value="NZ_JAUHGG010000003.1"/>
</dbReference>
<sequence length="323" mass="37004">MHLTDTLILTPANKVEHWRDIIRSVLESGKNVIWVGDTETTGTEPKGDRANKDIRDRVLEIALLAYVGNGTIIEKPLLDDEGQQIFFHEYVNPFKEDSKILDRYNSIKYVPNEVLYVHGINESFLNGKTGLLDSKLDETDFKLPKPAKTFSEIKPALEYLSCVDLCNEVKGRLCILAHNAPFDIEFLDCEYNKTEFLHEGNTAFAGFESYFTPIDSLQLIKEMYTRDEIRAAIKPHVMKKLQDLESAGTKITMAHNLEFLRYFYEVDDIDRDVHGAMVDSVILGEVYKKMTEDPKYKELPVVKNLIRKPVQAKPICEEKLIAL</sequence>
<dbReference type="AlphaFoldDB" id="A0AAW8PY50"/>
<protein>
    <recommendedName>
        <fullName evidence="3">Exonuclease domain-containing protein</fullName>
    </recommendedName>
</protein>
<organism evidence="4 5">
    <name type="scientific">Vibrio parahaemolyticus</name>
    <dbReference type="NCBI Taxonomy" id="670"/>
    <lineage>
        <taxon>Bacteria</taxon>
        <taxon>Pseudomonadati</taxon>
        <taxon>Pseudomonadota</taxon>
        <taxon>Gammaproteobacteria</taxon>
        <taxon>Vibrionales</taxon>
        <taxon>Vibrionaceae</taxon>
        <taxon>Vibrio</taxon>
    </lineage>
</organism>
<gene>
    <name evidence="4" type="ORF">QX249_09460</name>
</gene>
<dbReference type="GO" id="GO:0004527">
    <property type="term" value="F:exonuclease activity"/>
    <property type="evidence" value="ECO:0007669"/>
    <property type="project" value="UniProtKB-KW"/>
</dbReference>
<feature type="domain" description="Exonuclease" evidence="3">
    <location>
        <begin position="31"/>
        <end position="296"/>
    </location>
</feature>
<dbReference type="InterPro" id="IPR012337">
    <property type="entry name" value="RNaseH-like_sf"/>
</dbReference>
<proteinExistence type="predicted"/>
<dbReference type="GO" id="GO:0003676">
    <property type="term" value="F:nucleic acid binding"/>
    <property type="evidence" value="ECO:0007669"/>
    <property type="project" value="InterPro"/>
</dbReference>
<dbReference type="Gene3D" id="3.30.420.10">
    <property type="entry name" value="Ribonuclease H-like superfamily/Ribonuclease H"/>
    <property type="match status" value="1"/>
</dbReference>
<evidence type="ECO:0000256" key="2">
    <source>
        <dbReference type="ARBA" id="ARBA00022839"/>
    </source>
</evidence>
<keyword evidence="2" id="KW-0269">Exonuclease</keyword>
<evidence type="ECO:0000256" key="1">
    <source>
        <dbReference type="ARBA" id="ARBA00022722"/>
    </source>
</evidence>
<dbReference type="SMART" id="SM00479">
    <property type="entry name" value="EXOIII"/>
    <property type="match status" value="1"/>
</dbReference>
<name>A0AAW8PY50_VIBPH</name>
<dbReference type="Proteomes" id="UP001253193">
    <property type="component" value="Unassembled WGS sequence"/>
</dbReference>
<evidence type="ECO:0000313" key="4">
    <source>
        <dbReference type="EMBL" id="MDS1820882.1"/>
    </source>
</evidence>
<dbReference type="InterPro" id="IPR036397">
    <property type="entry name" value="RNaseH_sf"/>
</dbReference>
<dbReference type="SUPFAM" id="SSF53098">
    <property type="entry name" value="Ribonuclease H-like"/>
    <property type="match status" value="1"/>
</dbReference>